<accession>A0ABR6MZV3</accession>
<gene>
    <name evidence="1" type="ORF">HNQ10_004343</name>
</gene>
<organism evidence="1 2">
    <name type="scientific">Deinococcus metallilatus</name>
    <dbReference type="NCBI Taxonomy" id="1211322"/>
    <lineage>
        <taxon>Bacteria</taxon>
        <taxon>Thermotogati</taxon>
        <taxon>Deinococcota</taxon>
        <taxon>Deinococci</taxon>
        <taxon>Deinococcales</taxon>
        <taxon>Deinococcaceae</taxon>
        <taxon>Deinococcus</taxon>
    </lineage>
</organism>
<protein>
    <recommendedName>
        <fullName evidence="3">XRE family transcriptional regulator</fullName>
    </recommendedName>
</protein>
<evidence type="ECO:0000313" key="1">
    <source>
        <dbReference type="EMBL" id="MBB5297470.1"/>
    </source>
</evidence>
<comment type="caution">
    <text evidence="1">The sequence shown here is derived from an EMBL/GenBank/DDBJ whole genome shotgun (WGS) entry which is preliminary data.</text>
</comment>
<dbReference type="RefSeq" id="WP_146719785.1">
    <property type="nucleotide sequence ID" value="NZ_BSUI01000006.1"/>
</dbReference>
<reference evidence="1 2" key="1">
    <citation type="submission" date="2020-08" db="EMBL/GenBank/DDBJ databases">
        <title>Genomic Encyclopedia of Type Strains, Phase IV (KMG-IV): sequencing the most valuable type-strain genomes for metagenomic binning, comparative biology and taxonomic classification.</title>
        <authorList>
            <person name="Goeker M."/>
        </authorList>
    </citation>
    <scope>NUCLEOTIDE SEQUENCE [LARGE SCALE GENOMIC DNA]</scope>
    <source>
        <strain evidence="1 2">DSM 105434</strain>
    </source>
</reference>
<keyword evidence="2" id="KW-1185">Reference proteome</keyword>
<dbReference type="Proteomes" id="UP000536909">
    <property type="component" value="Unassembled WGS sequence"/>
</dbReference>
<proteinExistence type="predicted"/>
<dbReference type="EMBL" id="JACHFV010000028">
    <property type="protein sequence ID" value="MBB5297470.1"/>
    <property type="molecule type" value="Genomic_DNA"/>
</dbReference>
<evidence type="ECO:0000313" key="2">
    <source>
        <dbReference type="Proteomes" id="UP000536909"/>
    </source>
</evidence>
<evidence type="ECO:0008006" key="3">
    <source>
        <dbReference type="Google" id="ProtNLM"/>
    </source>
</evidence>
<sequence>MKRLTWKLPTALEALGATAYQLETRLRANLALEAERAATNQREGASTGERERPVGFSPNTIYNWCRATTPPERIQTATLERILAALEQMAGREVELSEILAWEEVEAD</sequence>
<name>A0ABR6MZV3_9DEIO</name>